<feature type="modified residue" description="N6-carboxylysine" evidence="5">
    <location>
        <position position="57"/>
    </location>
</feature>
<keyword evidence="3" id="KW-0378">Hydrolase</keyword>
<dbReference type="EMBL" id="AM849110">
    <property type="protein sequence ID" value="CAO91943.1"/>
    <property type="molecule type" value="Genomic_DNA"/>
</dbReference>
<dbReference type="GO" id="GO:0008658">
    <property type="term" value="F:penicillin binding"/>
    <property type="evidence" value="ECO:0007669"/>
    <property type="project" value="InterPro"/>
</dbReference>
<dbReference type="KEGG" id="ag:CAD58780"/>
<dbReference type="Pfam" id="PF00905">
    <property type="entry name" value="Transpeptidase"/>
    <property type="match status" value="1"/>
</dbReference>
<evidence type="ECO:0000313" key="4">
    <source>
        <dbReference type="EMBL" id="CAO91943.1"/>
    </source>
</evidence>
<dbReference type="GO" id="GO:0008800">
    <property type="term" value="F:beta-lactamase activity"/>
    <property type="evidence" value="ECO:0007669"/>
    <property type="project" value="UniProtKB-EC"/>
</dbReference>
<protein>
    <submittedName>
        <fullName evidence="3 4">Oxacillinase</fullName>
        <ecNumber evidence="3">3.5.2.6</ecNumber>
    </submittedName>
</protein>
<dbReference type="NCBIfam" id="NF000270">
    <property type="entry name" value="bla_class_D_alt"/>
    <property type="match status" value="1"/>
</dbReference>
<dbReference type="AlphaFoldDB" id="Q7WZC7"/>
<gene>
    <name evidence="3" type="primary">oxa45</name>
    <name evidence="4" type="synonym">blaoxa45</name>
</gene>
<feature type="signal peptide" evidence="1">
    <location>
        <begin position="1"/>
        <end position="23"/>
    </location>
</feature>
<dbReference type="CARD" id="ARO:3001794">
    <property type="molecule name" value="OXA-45"/>
    <property type="mechanism identifier" value="ARO:0001004"/>
    <property type="mechanism name" value="antibiotic inactivation"/>
</dbReference>
<keyword evidence="1" id="KW-0732">Signal</keyword>
<evidence type="ECO:0000256" key="1">
    <source>
        <dbReference type="SAM" id="SignalP"/>
    </source>
</evidence>
<feature type="chain" id="PRO_5007711166" evidence="1">
    <location>
        <begin position="24"/>
        <end position="264"/>
    </location>
</feature>
<dbReference type="PDBsum" id="4GN2"/>
<dbReference type="PANTHER" id="PTHR30627">
    <property type="entry name" value="PEPTIDOGLYCAN D,D-TRANSPEPTIDASE"/>
    <property type="match status" value="1"/>
</dbReference>
<dbReference type="InterPro" id="IPR001460">
    <property type="entry name" value="PCN-bd_Tpept"/>
</dbReference>
<reference evidence="5" key="3">
    <citation type="submission" date="2012-08" db="PDB data bank">
        <title>Structural and Kinetic Characterization of OXA-45, a Class D beta-Lactamase with Extended Spectrum activity.</title>
        <authorList>
            <person name="Martin J.D."/>
            <person name="Xiong X.L."/>
            <person name="Catto L.E."/>
            <person name="Toleman M.A."/>
            <person name="Walsh T.R."/>
            <person name="Clarke A.R."/>
            <person name="Spencer J."/>
        </authorList>
    </citation>
    <scope>X-RAY CRYSTALLOGRAPHY (2.01 ANGSTROMS) OF 25-264</scope>
    <scope>CARBOXYLATION AT LYS-57</scope>
    <scope>DISULFIDE BONDS</scope>
</reference>
<dbReference type="InterPro" id="IPR012338">
    <property type="entry name" value="Beta-lactam/transpept-like"/>
</dbReference>
<dbReference type="EMBL" id="AJ519683">
    <property type="protein sequence ID" value="CAD58780.1"/>
    <property type="molecule type" value="Genomic_DNA"/>
</dbReference>
<dbReference type="RefSeq" id="WP_032490761.1">
    <property type="nucleotide sequence ID" value="NG_049735.1"/>
</dbReference>
<evidence type="ECO:0000259" key="2">
    <source>
        <dbReference type="Pfam" id="PF00905"/>
    </source>
</evidence>
<dbReference type="SUPFAM" id="SSF56601">
    <property type="entry name" value="beta-lactamase/transpeptidase-like"/>
    <property type="match status" value="1"/>
</dbReference>
<dbReference type="GO" id="GO:0071555">
    <property type="term" value="P:cell wall organization"/>
    <property type="evidence" value="ECO:0007669"/>
    <property type="project" value="TreeGrafter"/>
</dbReference>
<keyword evidence="5" id="KW-0002">3D-structure</keyword>
<dbReference type="GO" id="GO:0005886">
    <property type="term" value="C:plasma membrane"/>
    <property type="evidence" value="ECO:0007669"/>
    <property type="project" value="TreeGrafter"/>
</dbReference>
<evidence type="ECO:0000313" key="3">
    <source>
        <dbReference type="EMBL" id="CAD58780.1"/>
    </source>
</evidence>
<dbReference type="SMR" id="Q7WZC7"/>
<sequence length="264" mass="28491">MRGKHTVILGAALSALFAGAAGAQMLECTLVADAASGQELYRKGACDKAFAPMSTFKVPLAVMGYDAGILVDAHNPRWDYKPEFNGYKFQQKTTDPTIWEKDSIVWYSQQLTRKMGQKRFAAYVAGFGYGNGDISGEPGKSNGLTHSWLGSSLKISPEGQVRFVRDLLSAKLPASKDAQQMTVSILPHFAAGDWAVQGKTGTGSFIDARGAKAPLGWFIGWATHEERRVVFARMTAGGKKGEQPAGPAARDAFLKALPDLAKRF</sequence>
<dbReference type="InterPro" id="IPR050515">
    <property type="entry name" value="Beta-lactam/transpept"/>
</dbReference>
<dbReference type="PDB" id="4GN2">
    <property type="method" value="X-ray"/>
    <property type="resolution" value="2.01 A"/>
    <property type="chains" value="A=25-264"/>
</dbReference>
<organism evidence="3">
    <name type="scientific">Pseudomonas aeruginosa</name>
    <dbReference type="NCBI Taxonomy" id="287"/>
    <lineage>
        <taxon>Bacteria</taxon>
        <taxon>Pseudomonadati</taxon>
        <taxon>Pseudomonadota</taxon>
        <taxon>Gammaproteobacteria</taxon>
        <taxon>Pseudomonadales</taxon>
        <taxon>Pseudomonadaceae</taxon>
        <taxon>Pseudomonas</taxon>
    </lineage>
</organism>
<reference evidence="3" key="1">
    <citation type="journal article" date="2003" name="Antimicrob. Agents Chemother.">
        <title>Molecular and biochemical characterization of OXA-45, an extended-spectrum class 2d' beta-lactamase in Pseudomonas aeruginosa.</title>
        <authorList>
            <person name="Toleman M.A."/>
            <person name="Rolston K."/>
            <person name="Jones R.N."/>
            <person name="Walsh T.R."/>
        </authorList>
    </citation>
    <scope>NUCLEOTIDE SEQUENCE</scope>
    <source>
        <strain evidence="3">07-406</strain>
        <plasmid evidence="3">pMATTx</plasmid>
    </source>
</reference>
<dbReference type="EC" id="3.5.2.6" evidence="3"/>
<name>Q7WZC7_PSEAI</name>
<reference evidence="4" key="2">
    <citation type="journal article" date="2009" name="Antimicrob. Agents Chemother.">
        <title>Molecular analysis of the sequences surrounding blaOXA-45 reveals acquisition of this gene by Pseudomonas aeruginosa via a novel ISCR element, ISCR5.</title>
        <authorList>
            <person name="Li H."/>
            <person name="Walsh T.R."/>
            <person name="Toleman M.A."/>
        </authorList>
    </citation>
    <scope>NUCLEOTIDE SEQUENCE</scope>
    <source>
        <strain evidence="4">07-406</strain>
    </source>
</reference>
<proteinExistence type="evidence at protein level"/>
<evidence type="ECO:0007829" key="5">
    <source>
        <dbReference type="PDB" id="4GN2"/>
    </source>
</evidence>
<accession>Q7WZC7</accession>
<geneLocation type="plasmid" evidence="3">
    <name>pMATTx</name>
</geneLocation>
<keyword evidence="3" id="KW-0614">Plasmid</keyword>
<feature type="disulfide bond" evidence="5">
    <location>
        <begin position="28"/>
        <end position="46"/>
    </location>
</feature>
<dbReference type="Gene3D" id="3.40.710.10">
    <property type="entry name" value="DD-peptidase/beta-lactamase superfamily"/>
    <property type="match status" value="1"/>
</dbReference>
<feature type="domain" description="Penicillin-binding protein transpeptidase" evidence="2">
    <location>
        <begin position="40"/>
        <end position="251"/>
    </location>
</feature>